<dbReference type="PROSITE" id="PS51257">
    <property type="entry name" value="PROKAR_LIPOPROTEIN"/>
    <property type="match status" value="1"/>
</dbReference>
<dbReference type="InterPro" id="IPR009229">
    <property type="entry name" value="AgrD"/>
</dbReference>
<proteinExistence type="predicted"/>
<reference evidence="2 3" key="1">
    <citation type="submission" date="2016-11" db="EMBL/GenBank/DDBJ databases">
        <authorList>
            <person name="Jaros S."/>
            <person name="Januszkiewicz K."/>
            <person name="Wedrychowicz H."/>
        </authorList>
    </citation>
    <scope>NUCLEOTIDE SEQUENCE [LARGE SCALE GENOMIC DNA]</scope>
    <source>
        <strain evidence="2 3">DSM 8605</strain>
    </source>
</reference>
<evidence type="ECO:0000256" key="1">
    <source>
        <dbReference type="SAM" id="SignalP"/>
    </source>
</evidence>
<evidence type="ECO:0000313" key="3">
    <source>
        <dbReference type="Proteomes" id="UP000184447"/>
    </source>
</evidence>
<accession>A0A1M5QK28</accession>
<dbReference type="NCBIfam" id="TIGR04223">
    <property type="entry name" value="quorum_AgrD"/>
    <property type="match status" value="1"/>
</dbReference>
<gene>
    <name evidence="2" type="ORF">SAMN02745207_00148</name>
</gene>
<dbReference type="Proteomes" id="UP000184447">
    <property type="component" value="Unassembled WGS sequence"/>
</dbReference>
<organism evidence="2 3">
    <name type="scientific">Clostridium grantii DSM 8605</name>
    <dbReference type="NCBI Taxonomy" id="1121316"/>
    <lineage>
        <taxon>Bacteria</taxon>
        <taxon>Bacillati</taxon>
        <taxon>Bacillota</taxon>
        <taxon>Clostridia</taxon>
        <taxon>Eubacteriales</taxon>
        <taxon>Clostridiaceae</taxon>
        <taxon>Clostridium</taxon>
    </lineage>
</organism>
<dbReference type="OrthoDB" id="1809626at2"/>
<feature type="signal peptide" evidence="1">
    <location>
        <begin position="1"/>
        <end position="26"/>
    </location>
</feature>
<dbReference type="RefSeq" id="WP_073335965.1">
    <property type="nucleotide sequence ID" value="NZ_FQXM01000002.1"/>
</dbReference>
<sequence length="42" mass="4762">MKFKKALPKFLATVFTILAVSSASSACYFFTYQPQEPKSLRD</sequence>
<dbReference type="STRING" id="1121316.SAMN02745207_00148"/>
<evidence type="ECO:0000313" key="2">
    <source>
        <dbReference type="EMBL" id="SHH14447.1"/>
    </source>
</evidence>
<keyword evidence="1" id="KW-0732">Signal</keyword>
<dbReference type="AlphaFoldDB" id="A0A1M5QK28"/>
<protein>
    <submittedName>
        <fullName evidence="2">Cyclic lactone autoinducer peptide</fullName>
    </submittedName>
</protein>
<name>A0A1M5QK28_9CLOT</name>
<keyword evidence="3" id="KW-1185">Reference proteome</keyword>
<dbReference type="EMBL" id="FQXM01000002">
    <property type="protein sequence ID" value="SHH14447.1"/>
    <property type="molecule type" value="Genomic_DNA"/>
</dbReference>
<feature type="chain" id="PRO_5012251729" evidence="1">
    <location>
        <begin position="27"/>
        <end position="42"/>
    </location>
</feature>